<evidence type="ECO:0000313" key="2">
    <source>
        <dbReference type="Proteomes" id="UP001459277"/>
    </source>
</evidence>
<comment type="caution">
    <text evidence="1">The sequence shown here is derived from an EMBL/GenBank/DDBJ whole genome shotgun (WGS) entry which is preliminary data.</text>
</comment>
<accession>A0AAW2CTS3</accession>
<evidence type="ECO:0000313" key="1">
    <source>
        <dbReference type="EMBL" id="KAL0000864.1"/>
    </source>
</evidence>
<gene>
    <name evidence="1" type="ORF">SO802_014645</name>
</gene>
<organism evidence="1 2">
    <name type="scientific">Lithocarpus litseifolius</name>
    <dbReference type="NCBI Taxonomy" id="425828"/>
    <lineage>
        <taxon>Eukaryota</taxon>
        <taxon>Viridiplantae</taxon>
        <taxon>Streptophyta</taxon>
        <taxon>Embryophyta</taxon>
        <taxon>Tracheophyta</taxon>
        <taxon>Spermatophyta</taxon>
        <taxon>Magnoliopsida</taxon>
        <taxon>eudicotyledons</taxon>
        <taxon>Gunneridae</taxon>
        <taxon>Pentapetalae</taxon>
        <taxon>rosids</taxon>
        <taxon>fabids</taxon>
        <taxon>Fagales</taxon>
        <taxon>Fagaceae</taxon>
        <taxon>Lithocarpus</taxon>
    </lineage>
</organism>
<name>A0AAW2CTS3_9ROSI</name>
<keyword evidence="2" id="KW-1185">Reference proteome</keyword>
<dbReference type="AlphaFoldDB" id="A0AAW2CTS3"/>
<reference evidence="1 2" key="1">
    <citation type="submission" date="2024-01" db="EMBL/GenBank/DDBJ databases">
        <title>A telomere-to-telomere, gap-free genome of sweet tea (Lithocarpus litseifolius).</title>
        <authorList>
            <person name="Zhou J."/>
        </authorList>
    </citation>
    <scope>NUCLEOTIDE SEQUENCE [LARGE SCALE GENOMIC DNA]</scope>
    <source>
        <strain evidence="1">Zhou-2022a</strain>
        <tissue evidence="1">Leaf</tissue>
    </source>
</reference>
<dbReference type="Proteomes" id="UP001459277">
    <property type="component" value="Unassembled WGS sequence"/>
</dbReference>
<protein>
    <submittedName>
        <fullName evidence="1">Uncharacterized protein</fullName>
    </submittedName>
</protein>
<dbReference type="EMBL" id="JAZDWU010000005">
    <property type="protein sequence ID" value="KAL0000864.1"/>
    <property type="molecule type" value="Genomic_DNA"/>
</dbReference>
<proteinExistence type="predicted"/>
<sequence length="179" mass="19839">MEEGTLLKCPTLILSPWLEELIGFEIVGPSTGPSIRRSQDLAHEVKHARGSRTFLEAGQTHNVSHFVPDPNQEAVQHQAISLDTGLREINISKLYALGPGPPSPTSAQSDPISCLHCNEWLENTSGIYGASRKRFRVEFGKLGRNIRQRLLHGYFSKEGIRKLSSINHAATDSQEGNWT</sequence>